<dbReference type="AlphaFoldDB" id="D2BJG1"/>
<keyword evidence="2" id="KW-0808">Transferase</keyword>
<dbReference type="KEGG" id="dev:DhcVS_1362"/>
<evidence type="ECO:0000313" key="2">
    <source>
        <dbReference type="EMBL" id="ACZ62461.1"/>
    </source>
</evidence>
<dbReference type="HOGENOM" id="CLU_2166815_0_0_0"/>
<dbReference type="RefSeq" id="WP_012882598.1">
    <property type="nucleotide sequence ID" value="NC_013552.1"/>
</dbReference>
<accession>D2BJG1</accession>
<keyword evidence="1" id="KW-0472">Membrane</keyword>
<evidence type="ECO:0000313" key="3">
    <source>
        <dbReference type="Proteomes" id="UP000002506"/>
    </source>
</evidence>
<dbReference type="EMBL" id="CP001827">
    <property type="protein sequence ID" value="ACZ62461.1"/>
    <property type="molecule type" value="Genomic_DNA"/>
</dbReference>
<evidence type="ECO:0000256" key="1">
    <source>
        <dbReference type="SAM" id="Phobius"/>
    </source>
</evidence>
<organism evidence="2 3">
    <name type="scientific">Dehalococcoides mccartyi (strain VS)</name>
    <dbReference type="NCBI Taxonomy" id="311424"/>
    <lineage>
        <taxon>Bacteria</taxon>
        <taxon>Bacillati</taxon>
        <taxon>Chloroflexota</taxon>
        <taxon>Dehalococcoidia</taxon>
        <taxon>Dehalococcoidales</taxon>
        <taxon>Dehalococcoidaceae</taxon>
        <taxon>Dehalococcoides</taxon>
    </lineage>
</organism>
<proteinExistence type="predicted"/>
<protein>
    <submittedName>
        <fullName evidence="2">Sensor histidine kinase</fullName>
    </submittedName>
</protein>
<keyword evidence="1" id="KW-1133">Transmembrane helix</keyword>
<feature type="transmembrane region" description="Helical" evidence="1">
    <location>
        <begin position="12"/>
        <end position="29"/>
    </location>
</feature>
<keyword evidence="2" id="KW-0418">Kinase</keyword>
<keyword evidence="1" id="KW-0812">Transmembrane</keyword>
<dbReference type="Proteomes" id="UP000002506">
    <property type="component" value="Chromosome"/>
</dbReference>
<dbReference type="GO" id="GO:0016301">
    <property type="term" value="F:kinase activity"/>
    <property type="evidence" value="ECO:0007669"/>
    <property type="project" value="UniProtKB-KW"/>
</dbReference>
<reference evidence="2 3" key="1">
    <citation type="journal article" date="2009" name="PLoS Genet.">
        <title>Localized plasticity in the streamlined genomes of vinyl chloride respiring Dehalococcoides.</title>
        <authorList>
            <person name="McMurdie P.J."/>
            <person name="Behrens S.F."/>
            <person name="Muller J.A."/>
            <person name="Goke J."/>
            <person name="Ritalahti K.M."/>
            <person name="Wagner R."/>
            <person name="Goltsman E."/>
            <person name="Lapidus A."/>
            <person name="Holmes S."/>
            <person name="Loffler F.E."/>
            <person name="Spormann A.M."/>
        </authorList>
    </citation>
    <scope>NUCLEOTIDE SEQUENCE [LARGE SCALE GENOMIC DNA]</scope>
    <source>
        <strain evidence="2 3">VS</strain>
    </source>
</reference>
<gene>
    <name evidence="2" type="primary">rdhC</name>
    <name evidence="2" type="ordered locus">DhcVS_1362</name>
</gene>
<sequence>MTHAKVLRNRDFWVITGILAVLAVIYYAFDISALNWLALDEHLGITRHSFASNPFLLPVFMAAWRLGFRSGLLCILSSVLIVMPRVLTSPWKLDAIAETIILCCIGIVIS</sequence>
<feature type="transmembrane region" description="Helical" evidence="1">
    <location>
        <begin position="62"/>
        <end position="83"/>
    </location>
</feature>
<name>D2BJG1_DEHMV</name>